<accession>A0ABY6Z4N4</accession>
<dbReference type="EMBL" id="CP104064">
    <property type="protein sequence ID" value="WAH37838.1"/>
    <property type="molecule type" value="Genomic_DNA"/>
</dbReference>
<keyword evidence="2" id="KW-1185">Reference proteome</keyword>
<sequence length="48" mass="4923">MAEISGMGAFHIPAAVLLVNKPIGLGKIRPLRTVALVLEHGCVDAGDA</sequence>
<proteinExistence type="predicted"/>
<dbReference type="RefSeq" id="WP_268045368.1">
    <property type="nucleotide sequence ID" value="NZ_CP104064.1"/>
</dbReference>
<gene>
    <name evidence="1" type="ORF">NZD86_04850</name>
</gene>
<protein>
    <submittedName>
        <fullName evidence="1">Uncharacterized protein</fullName>
    </submittedName>
</protein>
<reference evidence="1" key="1">
    <citation type="submission" date="2022-08" db="EMBL/GenBank/DDBJ databases">
        <title>Alicyclobacillus dauci DSM2870, complete genome.</title>
        <authorList>
            <person name="Wang Q."/>
            <person name="Cai R."/>
            <person name="Wang Z."/>
        </authorList>
    </citation>
    <scope>NUCLEOTIDE SEQUENCE</scope>
    <source>
        <strain evidence="1">DSM 28700</strain>
    </source>
</reference>
<organism evidence="1 2">
    <name type="scientific">Alicyclobacillus dauci</name>
    <dbReference type="NCBI Taxonomy" id="1475485"/>
    <lineage>
        <taxon>Bacteria</taxon>
        <taxon>Bacillati</taxon>
        <taxon>Bacillota</taxon>
        <taxon>Bacilli</taxon>
        <taxon>Bacillales</taxon>
        <taxon>Alicyclobacillaceae</taxon>
        <taxon>Alicyclobacillus</taxon>
    </lineage>
</organism>
<evidence type="ECO:0000313" key="2">
    <source>
        <dbReference type="Proteomes" id="UP001164803"/>
    </source>
</evidence>
<evidence type="ECO:0000313" key="1">
    <source>
        <dbReference type="EMBL" id="WAH37838.1"/>
    </source>
</evidence>
<name>A0ABY6Z4N4_9BACL</name>
<dbReference type="Proteomes" id="UP001164803">
    <property type="component" value="Chromosome"/>
</dbReference>